<evidence type="ECO:0000313" key="2">
    <source>
        <dbReference type="EMBL" id="AAU47590.1"/>
    </source>
</evidence>
<dbReference type="Proteomes" id="UP000006693">
    <property type="component" value="Chromosome 1"/>
</dbReference>
<dbReference type="HOGENOM" id="CLU_3150398_0_0_4"/>
<accession>A0A0H2WFR0</accession>
<keyword evidence="3" id="KW-1185">Reference proteome</keyword>
<reference evidence="2 3" key="1">
    <citation type="journal article" date="2004" name="Proc. Natl. Acad. Sci. U.S.A.">
        <title>Structural flexibility in the Burkholderia mallei genome.</title>
        <authorList>
            <person name="Nierman W.C."/>
            <person name="DeShazer D."/>
            <person name="Kim H.S."/>
            <person name="Tettelin H."/>
            <person name="Nelson K.E."/>
            <person name="Feldblyum T."/>
            <person name="Ulrich R.L."/>
            <person name="Ronning C.M."/>
            <person name="Brinkac L.M."/>
            <person name="Daugherty S.C."/>
            <person name="Davidsen T.D."/>
            <person name="Deboy R.T."/>
            <person name="Dimitrov G."/>
            <person name="Dodson R.J."/>
            <person name="Durkin A.S."/>
            <person name="Gwinn M.L."/>
            <person name="Haft D.H."/>
            <person name="Khouri H."/>
            <person name="Kolonay J.F."/>
            <person name="Madupu R."/>
            <person name="Mohammoud Y."/>
            <person name="Nelson W.C."/>
            <person name="Radune D."/>
            <person name="Romero C.M."/>
            <person name="Sarria S."/>
            <person name="Selengut J."/>
            <person name="Shamblin C."/>
            <person name="Sullivan S.A."/>
            <person name="White O."/>
            <person name="Yu Y."/>
            <person name="Zafar N."/>
            <person name="Zhou L."/>
            <person name="Fraser C.M."/>
        </authorList>
    </citation>
    <scope>NUCLEOTIDE SEQUENCE [LARGE SCALE GENOMIC DNA]</scope>
    <source>
        <strain evidence="2 3">ATCC 23344</strain>
    </source>
</reference>
<sequence length="48" mass="5397">MIGHREIVSATLRAADRLNAAKRTHAVPIGEAKQKRRKTEKRERGECG</sequence>
<gene>
    <name evidence="2" type="ordered locus">BMA1362</name>
</gene>
<name>A0A0H2WFR0_BURMA</name>
<protein>
    <submittedName>
        <fullName evidence="2">Uncharacterized protein</fullName>
    </submittedName>
</protein>
<dbReference type="KEGG" id="bma:BMA1362"/>
<dbReference type="AlphaFoldDB" id="A0A0H2WFR0"/>
<evidence type="ECO:0000313" key="3">
    <source>
        <dbReference type="Proteomes" id="UP000006693"/>
    </source>
</evidence>
<dbReference type="EMBL" id="CP000010">
    <property type="protein sequence ID" value="AAU47590.1"/>
    <property type="molecule type" value="Genomic_DNA"/>
</dbReference>
<organism evidence="2 3">
    <name type="scientific">Burkholderia mallei (strain ATCC 23344)</name>
    <dbReference type="NCBI Taxonomy" id="243160"/>
    <lineage>
        <taxon>Bacteria</taxon>
        <taxon>Pseudomonadati</taxon>
        <taxon>Pseudomonadota</taxon>
        <taxon>Betaproteobacteria</taxon>
        <taxon>Burkholderiales</taxon>
        <taxon>Burkholderiaceae</taxon>
        <taxon>Burkholderia</taxon>
        <taxon>pseudomallei group</taxon>
    </lineage>
</organism>
<evidence type="ECO:0000256" key="1">
    <source>
        <dbReference type="SAM" id="MobiDB-lite"/>
    </source>
</evidence>
<feature type="region of interest" description="Disordered" evidence="1">
    <location>
        <begin position="23"/>
        <end position="48"/>
    </location>
</feature>
<proteinExistence type="predicted"/>